<accession>A0A179F456</accession>
<feature type="short sequence motif" description="GXGXXG" evidence="3">
    <location>
        <begin position="32"/>
        <end position="37"/>
    </location>
</feature>
<dbReference type="GO" id="GO:0016042">
    <property type="term" value="P:lipid catabolic process"/>
    <property type="evidence" value="ECO:0007669"/>
    <property type="project" value="UniProtKB-UniRule"/>
</dbReference>
<keyword evidence="2" id="KW-0802">TPR repeat</keyword>
<feature type="repeat" description="TPR" evidence="2">
    <location>
        <begin position="979"/>
        <end position="1012"/>
    </location>
</feature>
<evidence type="ECO:0000259" key="5">
    <source>
        <dbReference type="PROSITE" id="PS51635"/>
    </source>
</evidence>
<feature type="active site" description="Nucleophile" evidence="3">
    <location>
        <position position="74"/>
    </location>
</feature>
<feature type="short sequence motif" description="DGA/G" evidence="3">
    <location>
        <begin position="221"/>
        <end position="223"/>
    </location>
</feature>
<protein>
    <submittedName>
        <fullName evidence="6">Tetratricopeptide repeat domain-containing protein</fullName>
    </submittedName>
</protein>
<dbReference type="SUPFAM" id="SSF48452">
    <property type="entry name" value="TPR-like"/>
    <property type="match status" value="3"/>
</dbReference>
<dbReference type="GO" id="GO:0046486">
    <property type="term" value="P:glycerolipid metabolic process"/>
    <property type="evidence" value="ECO:0007669"/>
    <property type="project" value="UniProtKB-ARBA"/>
</dbReference>
<organism evidence="6 7">
    <name type="scientific">Pochonia chlamydosporia 170</name>
    <dbReference type="NCBI Taxonomy" id="1380566"/>
    <lineage>
        <taxon>Eukaryota</taxon>
        <taxon>Fungi</taxon>
        <taxon>Dikarya</taxon>
        <taxon>Ascomycota</taxon>
        <taxon>Pezizomycotina</taxon>
        <taxon>Sordariomycetes</taxon>
        <taxon>Hypocreomycetidae</taxon>
        <taxon>Hypocreales</taxon>
        <taxon>Clavicipitaceae</taxon>
        <taxon>Pochonia</taxon>
    </lineage>
</organism>
<dbReference type="OrthoDB" id="1658288at2759"/>
<dbReference type="KEGG" id="pchm:VFPPC_10636"/>
<sequence length="1322" mass="147946">MASHRPQASDETSFHGTTAAESRPLRALSLDGGGVRGLSSLLILRRIMHNVKPSDSLYDIAKPCEYFDMICGTSTGGLIAIMLGRLQMGVQEAIDAYLVLAEKVFRESHPFSRVMGARTLGALLGNARYSGDALTDAIQEIVEGKTDSKDTLLLDTREDACRVFVCATRTANTEPALLRSYRSNREEGCHAAIWEAGRATSAAPTFFPPIKFGKPPAEYVDGAIGHNNPIRLLMREVESVWGSSAKLACVLSIGTGVSEPKKLGSKGHKVLLACKKLATSAEAIARSFYMDQGEKLQREGKYFRFNVSHGLQGISLEEWQTFDQIDAATRMYLEDVNEAIQACCDRLKDRSASLNSPRSPVASPFSNRISSNTTSLGTFDVPHNSSPYFTGRSESMQAIEKHFLHRHPHNPQIVVLSGLGGIGKTQIALHYFERHKSSYSSAFFVQCNSEQEAIAAYVRFAGFVVDEELRATPTSNSDEVAKRLGFSGLLTERPGQLMNEAHRRVVNAVCSWLGRQQGKFLVILDNADDPNAMNLTNFIPHHRNGDIIITSRDAGAMAFGQLFKIEEMSEDEAVTLLGQASHLKLDTQELRDAAKKITEALGYLPLAIDQACGYLVTSGSDIRNFLSTYKLHYKSLLSRIPNDGMLGYKKSALTTWEMSFGRLQSESPQSASLLQHLGFMHCKDICEPLFYPADEMTNMSWGLQGDSFSFDETFALVCKLSLMRRNEKPRTYEIHKVVHLWIKERLDLEQRALYARGAIVSVSKTLAALNQKNSRWVRETHRRLLPHVEAAWNNVEEYTSLKDDGIHTGFMNALQVVSNSFRTQGYYELAERGFIRVYKANIINFGTDANETLHAAADLAAIYKLGGNMPKAEEFYRFVLKGFTRVLGSDDIATLQALHDLASVLRYRGGSDEAITLYQQALDGRRKKCGHEGLETLETMDSLAGLYQDLKRSVDAEPLRLFALQARQKILGPEHADTLRTALNMGLLYSNMGKHEQALELFDRAYMSRVTLLKSQSPNACNALSLIAALYANIGHVNKSEMLYREVLSSQQDVLGAQHPDTLWTLNHLSVILFSKERSEAAIQSVEKSATDLESVLGVHNLDTLWVFHNLAMIYAFLGRFKEAEELQELVVDGYLTGLGPDHINTLYMLNDLGDCYLRAGKYDKAEEMIRRAFEGKRKHFGPRSQYTLYSATLLACTIKELGRRKEAERMYTQTFETTLETLGFDHSAVWWVANYLAEFYVEAQRWREAEKLYERLLEVKTKFLGETHASTSHSRELLEATRKQMMSPENAPRSAVLSRPAKSLPSDFGYRARNDIVQVLF</sequence>
<dbReference type="InterPro" id="IPR027417">
    <property type="entry name" value="P-loop_NTPase"/>
</dbReference>
<dbReference type="PANTHER" id="PTHR46082:SF6">
    <property type="entry name" value="AAA+ ATPASE DOMAIN-CONTAINING PROTEIN-RELATED"/>
    <property type="match status" value="1"/>
</dbReference>
<dbReference type="PROSITE" id="PS51635">
    <property type="entry name" value="PNPLA"/>
    <property type="match status" value="1"/>
</dbReference>
<dbReference type="Gene3D" id="3.40.1090.10">
    <property type="entry name" value="Cytosolic phospholipase A2 catalytic domain"/>
    <property type="match status" value="1"/>
</dbReference>
<dbReference type="EMBL" id="LSBJ02000009">
    <property type="protein sequence ID" value="OAQ60207.1"/>
    <property type="molecule type" value="Genomic_DNA"/>
</dbReference>
<dbReference type="GO" id="GO:0043531">
    <property type="term" value="F:ADP binding"/>
    <property type="evidence" value="ECO:0007669"/>
    <property type="project" value="InterPro"/>
</dbReference>
<dbReference type="InterPro" id="IPR053137">
    <property type="entry name" value="NLR-like"/>
</dbReference>
<keyword evidence="3" id="KW-0442">Lipid degradation</keyword>
<dbReference type="CDD" id="cd07216">
    <property type="entry name" value="Pat17_PNPLA8_PNPLA9_like3"/>
    <property type="match status" value="1"/>
</dbReference>
<feature type="region of interest" description="Disordered" evidence="4">
    <location>
        <begin position="1"/>
        <end position="20"/>
    </location>
</feature>
<feature type="compositionally biased region" description="Polar residues" evidence="4">
    <location>
        <begin position="9"/>
        <end position="20"/>
    </location>
</feature>
<evidence type="ECO:0000256" key="1">
    <source>
        <dbReference type="ARBA" id="ARBA00023098"/>
    </source>
</evidence>
<gene>
    <name evidence="6" type="ORF">VFPPC_10636</name>
</gene>
<evidence type="ECO:0000313" key="7">
    <source>
        <dbReference type="Proteomes" id="UP000078397"/>
    </source>
</evidence>
<dbReference type="STRING" id="1380566.A0A179F456"/>
<reference evidence="6 7" key="1">
    <citation type="journal article" date="2016" name="PLoS Pathog.">
        <title>Biosynthesis of antibiotic leucinostatins in bio-control fungus Purpureocillium lilacinum and their inhibition on phytophthora revealed by genome mining.</title>
        <authorList>
            <person name="Wang G."/>
            <person name="Liu Z."/>
            <person name="Lin R."/>
            <person name="Li E."/>
            <person name="Mao Z."/>
            <person name="Ling J."/>
            <person name="Yang Y."/>
            <person name="Yin W.B."/>
            <person name="Xie B."/>
        </authorList>
    </citation>
    <scope>NUCLEOTIDE SEQUENCE [LARGE SCALE GENOMIC DNA]</scope>
    <source>
        <strain evidence="6">170</strain>
    </source>
</reference>
<dbReference type="Pfam" id="PF13176">
    <property type="entry name" value="TPR_7"/>
    <property type="match status" value="1"/>
</dbReference>
<feature type="short sequence motif" description="GXSXG" evidence="3">
    <location>
        <begin position="72"/>
        <end position="76"/>
    </location>
</feature>
<feature type="repeat" description="TPR" evidence="2">
    <location>
        <begin position="1147"/>
        <end position="1180"/>
    </location>
</feature>
<dbReference type="RefSeq" id="XP_018138117.1">
    <property type="nucleotide sequence ID" value="XM_018288966.1"/>
</dbReference>
<dbReference type="Gene3D" id="1.25.40.10">
    <property type="entry name" value="Tetratricopeptide repeat domain"/>
    <property type="match status" value="3"/>
</dbReference>
<dbReference type="SMART" id="SM00028">
    <property type="entry name" value="TPR"/>
    <property type="match status" value="5"/>
</dbReference>
<dbReference type="PRINTS" id="PR00381">
    <property type="entry name" value="KINESINLIGHT"/>
</dbReference>
<dbReference type="Pfam" id="PF13424">
    <property type="entry name" value="TPR_12"/>
    <property type="match status" value="4"/>
</dbReference>
<keyword evidence="3" id="KW-0378">Hydrolase</keyword>
<dbReference type="SUPFAM" id="SSF52151">
    <property type="entry name" value="FabD/lysophospholipase-like"/>
    <property type="match status" value="1"/>
</dbReference>
<dbReference type="Pfam" id="PF25000">
    <property type="entry name" value="DUF7779"/>
    <property type="match status" value="1"/>
</dbReference>
<dbReference type="InterPro" id="IPR019734">
    <property type="entry name" value="TPR_rpt"/>
</dbReference>
<dbReference type="PROSITE" id="PS50005">
    <property type="entry name" value="TPR"/>
    <property type="match status" value="2"/>
</dbReference>
<dbReference type="InterPro" id="IPR056681">
    <property type="entry name" value="DUF7779"/>
</dbReference>
<evidence type="ECO:0000256" key="4">
    <source>
        <dbReference type="SAM" id="MobiDB-lite"/>
    </source>
</evidence>
<dbReference type="Pfam" id="PF13191">
    <property type="entry name" value="AAA_16"/>
    <property type="match status" value="1"/>
</dbReference>
<dbReference type="InterPro" id="IPR041664">
    <property type="entry name" value="AAA_16"/>
</dbReference>
<evidence type="ECO:0000256" key="3">
    <source>
        <dbReference type="PROSITE-ProRule" id="PRU01161"/>
    </source>
</evidence>
<evidence type="ECO:0000313" key="6">
    <source>
        <dbReference type="EMBL" id="OAQ60207.1"/>
    </source>
</evidence>
<feature type="domain" description="PNPLA" evidence="5">
    <location>
        <begin position="28"/>
        <end position="234"/>
    </location>
</feature>
<dbReference type="GeneID" id="28852960"/>
<dbReference type="SUPFAM" id="SSF52540">
    <property type="entry name" value="P-loop containing nucleoside triphosphate hydrolases"/>
    <property type="match status" value="1"/>
</dbReference>
<name>A0A179F456_METCM</name>
<keyword evidence="7" id="KW-1185">Reference proteome</keyword>
<proteinExistence type="predicted"/>
<dbReference type="Pfam" id="PF01734">
    <property type="entry name" value="Patatin"/>
    <property type="match status" value="1"/>
</dbReference>
<dbReference type="PANTHER" id="PTHR46082">
    <property type="entry name" value="ATP/GTP-BINDING PROTEIN-RELATED"/>
    <property type="match status" value="1"/>
</dbReference>
<dbReference type="Pfam" id="PF13374">
    <property type="entry name" value="TPR_10"/>
    <property type="match status" value="1"/>
</dbReference>
<dbReference type="Proteomes" id="UP000078397">
    <property type="component" value="Unassembled WGS sequence"/>
</dbReference>
<dbReference type="InterPro" id="IPR002641">
    <property type="entry name" value="PNPLA_dom"/>
</dbReference>
<dbReference type="InterPro" id="IPR011990">
    <property type="entry name" value="TPR-like_helical_dom_sf"/>
</dbReference>
<feature type="active site" description="Proton acceptor" evidence="3">
    <location>
        <position position="221"/>
    </location>
</feature>
<evidence type="ECO:0000256" key="2">
    <source>
        <dbReference type="PROSITE-ProRule" id="PRU00339"/>
    </source>
</evidence>
<dbReference type="GO" id="GO:0016787">
    <property type="term" value="F:hydrolase activity"/>
    <property type="evidence" value="ECO:0007669"/>
    <property type="project" value="UniProtKB-UniRule"/>
</dbReference>
<dbReference type="InterPro" id="IPR016035">
    <property type="entry name" value="Acyl_Trfase/lysoPLipase"/>
</dbReference>
<dbReference type="Gene3D" id="3.40.50.300">
    <property type="entry name" value="P-loop containing nucleotide triphosphate hydrolases"/>
    <property type="match status" value="1"/>
</dbReference>
<comment type="caution">
    <text evidence="6">The sequence shown here is derived from an EMBL/GenBank/DDBJ whole genome shotgun (WGS) entry which is preliminary data.</text>
</comment>
<keyword evidence="1 3" id="KW-0443">Lipid metabolism</keyword>